<dbReference type="EMBL" id="LSMT01000354">
    <property type="protein sequence ID" value="PFX19571.1"/>
    <property type="molecule type" value="Genomic_DNA"/>
</dbReference>
<gene>
    <name evidence="7" type="ORF">AWC38_SpisGene16006</name>
</gene>
<feature type="repeat" description="ANK" evidence="3">
    <location>
        <begin position="535"/>
        <end position="567"/>
    </location>
</feature>
<dbReference type="Gene3D" id="1.25.40.20">
    <property type="entry name" value="Ankyrin repeat-containing domain"/>
    <property type="match status" value="2"/>
</dbReference>
<dbReference type="PANTHER" id="PTHR24173:SF74">
    <property type="entry name" value="ANKYRIN REPEAT DOMAIN-CONTAINING PROTEIN 16"/>
    <property type="match status" value="1"/>
</dbReference>
<dbReference type="Gene3D" id="4.10.60.10">
    <property type="entry name" value="Zinc finger, CCHC-type"/>
    <property type="match status" value="1"/>
</dbReference>
<dbReference type="SUPFAM" id="SSF48403">
    <property type="entry name" value="Ankyrin repeat"/>
    <property type="match status" value="1"/>
</dbReference>
<dbReference type="PROSITE" id="PS50088">
    <property type="entry name" value="ANK_REPEAT"/>
    <property type="match status" value="7"/>
</dbReference>
<dbReference type="PROSITE" id="PS50297">
    <property type="entry name" value="ANK_REP_REGION"/>
    <property type="match status" value="6"/>
</dbReference>
<keyword evidence="4" id="KW-0479">Metal-binding</keyword>
<proteinExistence type="predicted"/>
<comment type="caution">
    <text evidence="7">The sequence shown here is derived from an EMBL/GenBank/DDBJ whole genome shotgun (WGS) entry which is preliminary data.</text>
</comment>
<dbReference type="SMART" id="SM00343">
    <property type="entry name" value="ZnF_C2HC"/>
    <property type="match status" value="2"/>
</dbReference>
<feature type="region of interest" description="Disordered" evidence="5">
    <location>
        <begin position="224"/>
        <end position="249"/>
    </location>
</feature>
<dbReference type="PANTHER" id="PTHR24173">
    <property type="entry name" value="ANKYRIN REPEAT CONTAINING"/>
    <property type="match status" value="1"/>
</dbReference>
<keyword evidence="4" id="KW-0862">Zinc</keyword>
<dbReference type="SUPFAM" id="SSF57756">
    <property type="entry name" value="Retrovirus zinc finger-like domains"/>
    <property type="match status" value="1"/>
</dbReference>
<feature type="repeat" description="ANK" evidence="3">
    <location>
        <begin position="337"/>
        <end position="369"/>
    </location>
</feature>
<reference evidence="8" key="1">
    <citation type="journal article" date="2017" name="bioRxiv">
        <title>Comparative analysis of the genomes of Stylophora pistillata and Acropora digitifera provides evidence for extensive differences between species of corals.</title>
        <authorList>
            <person name="Voolstra C.R."/>
            <person name="Li Y."/>
            <person name="Liew Y.J."/>
            <person name="Baumgarten S."/>
            <person name="Zoccola D."/>
            <person name="Flot J.-F."/>
            <person name="Tambutte S."/>
            <person name="Allemand D."/>
            <person name="Aranda M."/>
        </authorList>
    </citation>
    <scope>NUCLEOTIDE SEQUENCE [LARGE SCALE GENOMIC DNA]</scope>
</reference>
<evidence type="ECO:0000256" key="4">
    <source>
        <dbReference type="PROSITE-ProRule" id="PRU00047"/>
    </source>
</evidence>
<protein>
    <submittedName>
        <fullName evidence="7">Putative ankyrin repeat protein</fullName>
    </submittedName>
</protein>
<keyword evidence="8" id="KW-1185">Reference proteome</keyword>
<dbReference type="Pfam" id="PF20700">
    <property type="entry name" value="Mutator"/>
    <property type="match status" value="2"/>
</dbReference>
<dbReference type="SUPFAM" id="SSF53098">
    <property type="entry name" value="Ribonuclease H-like"/>
    <property type="match status" value="1"/>
</dbReference>
<dbReference type="GO" id="GO:0008270">
    <property type="term" value="F:zinc ion binding"/>
    <property type="evidence" value="ECO:0007669"/>
    <property type="project" value="UniProtKB-KW"/>
</dbReference>
<evidence type="ECO:0000256" key="5">
    <source>
        <dbReference type="SAM" id="MobiDB-lite"/>
    </source>
</evidence>
<dbReference type="Gene3D" id="3.30.420.10">
    <property type="entry name" value="Ribonuclease H-like superfamily/Ribonuclease H"/>
    <property type="match status" value="1"/>
</dbReference>
<accession>A0A2B4RPN6</accession>
<sequence>MGNLCRTVEQFFLANNIDEDHQAPTLLSLMGSKTYTLLRDLLTPDKPATKSFQEIVTTLQQHLSPKPLEIAERFRFYKRIQREGETVLTYVADLKKLATHCNFGANLNEALRDKLVCGLRNVQIQKRLLSEAKLKYSKALEIAIAMETAIRDAAELQSELQSEPRVDKISDNHTQAPSPNPTTKVCYRCGGDSHATHNCRFKDQTCYHCGKVGHISRACRSKQQGKAPHSSVDCGETETKKQGQTVPEGGDTDVIDLIHTHLPDIDSKTAHGYTPLMVAALNSKLHAVKWFLEKGANVTCVDNRRWNMLHCAAQGGDTDVIDLIFTHFPDIESKTTEGYSPLMVAAFNGKLHAVKWFLEKGANVTSVDNRRWNMLHFAAYGGDTDVIDLMHTHLPDIESKTGHGSTPLMVAALNSKLEAVKWFLEKGADVTCVDNRRWNVLHFATQGGDTDVIDLIHTHLPEIESKTAKGYTPLMVAALNGKLHAVKWFLEKGANVTCVDSRRWNALHFAAQPGDTDVIDLIFTHLPDIESKTAEGYTPLMVAAFKGKLHAVKWFLEKGAKVTCVDRRRWNALHFAAEGGDTDVIDLILTHLPDIESKTAKGATPLIIAVCSGKLQGVKYLLERGANPLTKDDNGRDSLYHASSRDPDVRDFLLSRVASSYRTFDFTEMDDTECKAEFRLRKADISVLAGALDIPETLTHIQGYVIEDIEVPRPMCRPGEMQRIVYNGYKRVHGLKFQSVVLPNGIIANLFGPVVKDSQVGEVCGFILREKDTGGEGWKGYRDSVEAKVSEEKRNEGKVGVGSMVGIKTGKVICYGSRSKRCATYETASRQSKKPPIHDCRLNWEGSSKAMEADVCVDLVKSRGEKKAVVSVFVGDDDSSTISKVRKNVQHEVEKWSDVFHGKRSFGSSLYSIKTQNKSLTDMVIQYFQRCFGYAVKQSKDDEGVRNGEQALMKTQRSSGSNSLKFTKKMDKKILSLKEKQKTRQYKKKRIAKKEKRLKKTKQLENREGKQYSCEMGFVGHNAAQEIPAPPAASKIERLSLTKDYHQTIFDLETPGRVVEKKNAAVSVFVGDDDSSTISKVRKNVEHEVAKWSDVVHGDHSSCCDWCGYLKNPMSYKHRGLPHGKDLMDKSLRQSLEKIIEAFMKTQLSPGSNSLKFTKKMDKKILSLKEKQKTRHYKKKRIAKKEKRLKKTKQLENREGQQYSSGMGFDGHDAAQEIPAPPAASKIERVSLTKDYHEVMFDLETSGTKIVAHNCKSFDARFLVQEAEKNGVMDDLVKTVSGFTDSLSAFRELLPERKSHSQENLVQDLCKSYEAHNALADVQTLYQLVNKLLNVKQLPKYSFKVSWVASYQKLLREKKFSLIPCSH</sequence>
<feature type="repeat" description="ANK" evidence="3">
    <location>
        <begin position="271"/>
        <end position="303"/>
    </location>
</feature>
<evidence type="ECO:0000313" key="7">
    <source>
        <dbReference type="EMBL" id="PFX19571.1"/>
    </source>
</evidence>
<dbReference type="InterPro" id="IPR036875">
    <property type="entry name" value="Znf_CCHC_sf"/>
</dbReference>
<feature type="repeat" description="ANK" evidence="3">
    <location>
        <begin position="568"/>
        <end position="600"/>
    </location>
</feature>
<dbReference type="Pfam" id="PF00098">
    <property type="entry name" value="zf-CCHC"/>
    <property type="match status" value="1"/>
</dbReference>
<keyword evidence="1" id="KW-0677">Repeat</keyword>
<dbReference type="SUPFAM" id="SSF140860">
    <property type="entry name" value="Pseudo ankyrin repeat-like"/>
    <property type="match status" value="1"/>
</dbReference>
<dbReference type="OrthoDB" id="7695829at2759"/>
<keyword evidence="2 3" id="KW-0040">ANK repeat</keyword>
<feature type="repeat" description="ANK" evidence="3">
    <location>
        <begin position="601"/>
        <end position="633"/>
    </location>
</feature>
<evidence type="ECO:0000256" key="3">
    <source>
        <dbReference type="PROSITE-ProRule" id="PRU00023"/>
    </source>
</evidence>
<dbReference type="InterPro" id="IPR002110">
    <property type="entry name" value="Ankyrin_rpt"/>
</dbReference>
<dbReference type="Proteomes" id="UP000225706">
    <property type="component" value="Unassembled WGS sequence"/>
</dbReference>
<keyword evidence="4" id="KW-0863">Zinc-finger</keyword>
<dbReference type="InterPro" id="IPR001878">
    <property type="entry name" value="Znf_CCHC"/>
</dbReference>
<dbReference type="PROSITE" id="PS50158">
    <property type="entry name" value="ZF_CCHC"/>
    <property type="match status" value="1"/>
</dbReference>
<feature type="repeat" description="ANK" evidence="3">
    <location>
        <begin position="469"/>
        <end position="501"/>
    </location>
</feature>
<evidence type="ECO:0000313" key="8">
    <source>
        <dbReference type="Proteomes" id="UP000225706"/>
    </source>
</evidence>
<feature type="domain" description="CCHC-type" evidence="6">
    <location>
        <begin position="206"/>
        <end position="221"/>
    </location>
</feature>
<evidence type="ECO:0000256" key="2">
    <source>
        <dbReference type="ARBA" id="ARBA00023043"/>
    </source>
</evidence>
<dbReference type="Pfam" id="PF12796">
    <property type="entry name" value="Ank_2"/>
    <property type="match status" value="4"/>
</dbReference>
<dbReference type="InterPro" id="IPR012337">
    <property type="entry name" value="RNaseH-like_sf"/>
</dbReference>
<dbReference type="InterPro" id="IPR049012">
    <property type="entry name" value="Mutator_transp_dom"/>
</dbReference>
<organism evidence="7 8">
    <name type="scientific">Stylophora pistillata</name>
    <name type="common">Smooth cauliflower coral</name>
    <dbReference type="NCBI Taxonomy" id="50429"/>
    <lineage>
        <taxon>Eukaryota</taxon>
        <taxon>Metazoa</taxon>
        <taxon>Cnidaria</taxon>
        <taxon>Anthozoa</taxon>
        <taxon>Hexacorallia</taxon>
        <taxon>Scleractinia</taxon>
        <taxon>Astrocoeniina</taxon>
        <taxon>Pocilloporidae</taxon>
        <taxon>Stylophora</taxon>
    </lineage>
</organism>
<dbReference type="InterPro" id="IPR036397">
    <property type="entry name" value="RNaseH_sf"/>
</dbReference>
<dbReference type="SMART" id="SM00248">
    <property type="entry name" value="ANK"/>
    <property type="match status" value="12"/>
</dbReference>
<name>A0A2B4RPN6_STYPI</name>
<feature type="repeat" description="ANK" evidence="3">
    <location>
        <begin position="403"/>
        <end position="435"/>
    </location>
</feature>
<dbReference type="InterPro" id="IPR036770">
    <property type="entry name" value="Ankyrin_rpt-contain_sf"/>
</dbReference>
<evidence type="ECO:0000256" key="1">
    <source>
        <dbReference type="ARBA" id="ARBA00022737"/>
    </source>
</evidence>
<evidence type="ECO:0000259" key="6">
    <source>
        <dbReference type="PROSITE" id="PS50158"/>
    </source>
</evidence>
<dbReference type="GO" id="GO:0003676">
    <property type="term" value="F:nucleic acid binding"/>
    <property type="evidence" value="ECO:0007669"/>
    <property type="project" value="InterPro"/>
</dbReference>